<organism evidence="7 8">
    <name type="scientific">Salvia divinorum</name>
    <name type="common">Maria pastora</name>
    <name type="synonym">Diviner's sage</name>
    <dbReference type="NCBI Taxonomy" id="28513"/>
    <lineage>
        <taxon>Eukaryota</taxon>
        <taxon>Viridiplantae</taxon>
        <taxon>Streptophyta</taxon>
        <taxon>Embryophyta</taxon>
        <taxon>Tracheophyta</taxon>
        <taxon>Spermatophyta</taxon>
        <taxon>Magnoliopsida</taxon>
        <taxon>eudicotyledons</taxon>
        <taxon>Gunneridae</taxon>
        <taxon>Pentapetalae</taxon>
        <taxon>asterids</taxon>
        <taxon>lamiids</taxon>
        <taxon>Lamiales</taxon>
        <taxon>Lamiaceae</taxon>
        <taxon>Nepetoideae</taxon>
        <taxon>Mentheae</taxon>
        <taxon>Salviinae</taxon>
        <taxon>Salvia</taxon>
        <taxon>Salvia subgen. Calosphace</taxon>
    </lineage>
</organism>
<dbReference type="GO" id="GO:0016020">
    <property type="term" value="C:membrane"/>
    <property type="evidence" value="ECO:0007669"/>
    <property type="project" value="UniProtKB-SubCell"/>
</dbReference>
<keyword evidence="2 5" id="KW-0812">Transmembrane</keyword>
<dbReference type="Proteomes" id="UP001567538">
    <property type="component" value="Unassembled WGS sequence"/>
</dbReference>
<comment type="caution">
    <text evidence="7">The sequence shown here is derived from an EMBL/GenBank/DDBJ whole genome shotgun (WGS) entry which is preliminary data.</text>
</comment>
<dbReference type="PANTHER" id="PTHR31234">
    <property type="entry name" value="LATE EMBRYOGENESIS ABUNDANT (LEA) HYDROXYPROLINE-RICH GLYCOPROTEIN FAMILY"/>
    <property type="match status" value="1"/>
</dbReference>
<evidence type="ECO:0000313" key="7">
    <source>
        <dbReference type="EMBL" id="KAL1533200.1"/>
    </source>
</evidence>
<sequence>MTPAKSSGTTAIGQPLLPQPPQYVIVAPPYPIPYRSRRRRRDSCSSCRFICIASTLFILAAAVYLLWPSDPELSIVRLNLDRLHFRTSPALSLDITLDLTVKLRNKDFYSLDYDSLRVAIGYRGERLGSVKSAGGHINARGSSYVNATLRLDAVEVLSSAIFLLEDLVRGSIRFDTDTEISGELGLFFLDLPLKTKVSCEIIVNTSNHTVTHQNCYPEVRL</sequence>
<protein>
    <recommendedName>
        <fullName evidence="6">Late embryogenesis abundant protein LEA-2 subgroup domain-containing protein</fullName>
    </recommendedName>
</protein>
<evidence type="ECO:0000256" key="5">
    <source>
        <dbReference type="SAM" id="Phobius"/>
    </source>
</evidence>
<dbReference type="EMBL" id="JBEAFC010000014">
    <property type="protein sequence ID" value="KAL1533200.1"/>
    <property type="molecule type" value="Genomic_DNA"/>
</dbReference>
<dbReference type="Gene3D" id="2.60.40.1820">
    <property type="match status" value="1"/>
</dbReference>
<evidence type="ECO:0000313" key="8">
    <source>
        <dbReference type="Proteomes" id="UP001567538"/>
    </source>
</evidence>
<name>A0ABD1FMZ6_SALDI</name>
<evidence type="ECO:0000256" key="3">
    <source>
        <dbReference type="ARBA" id="ARBA00022989"/>
    </source>
</evidence>
<dbReference type="AlphaFoldDB" id="A0ABD1FMZ6"/>
<evidence type="ECO:0000256" key="2">
    <source>
        <dbReference type="ARBA" id="ARBA00022692"/>
    </source>
</evidence>
<dbReference type="InterPro" id="IPR044839">
    <property type="entry name" value="NDR1-like"/>
</dbReference>
<feature type="transmembrane region" description="Helical" evidence="5">
    <location>
        <begin position="47"/>
        <end position="67"/>
    </location>
</feature>
<dbReference type="InterPro" id="IPR004864">
    <property type="entry name" value="LEA_2"/>
</dbReference>
<dbReference type="SUPFAM" id="SSF117070">
    <property type="entry name" value="LEA14-like"/>
    <property type="match status" value="1"/>
</dbReference>
<keyword evidence="3 5" id="KW-1133">Transmembrane helix</keyword>
<evidence type="ECO:0000256" key="1">
    <source>
        <dbReference type="ARBA" id="ARBA00004167"/>
    </source>
</evidence>
<proteinExistence type="predicted"/>
<evidence type="ECO:0000259" key="6">
    <source>
        <dbReference type="Pfam" id="PF03168"/>
    </source>
</evidence>
<reference evidence="7 8" key="1">
    <citation type="submission" date="2024-06" db="EMBL/GenBank/DDBJ databases">
        <title>A chromosome level genome sequence of Diviner's sage (Salvia divinorum).</title>
        <authorList>
            <person name="Ford S.A."/>
            <person name="Ro D.-K."/>
            <person name="Ness R.W."/>
            <person name="Phillips M.A."/>
        </authorList>
    </citation>
    <scope>NUCLEOTIDE SEQUENCE [LARGE SCALE GENOMIC DNA]</scope>
    <source>
        <strain evidence="7">SAF-2024a</strain>
        <tissue evidence="7">Leaf</tissue>
    </source>
</reference>
<keyword evidence="8" id="KW-1185">Reference proteome</keyword>
<comment type="subcellular location">
    <subcellularLocation>
        <location evidence="1">Membrane</location>
        <topology evidence="1">Single-pass membrane protein</topology>
    </subcellularLocation>
</comment>
<feature type="domain" description="Late embryogenesis abundant protein LEA-2 subgroup" evidence="6">
    <location>
        <begin position="100"/>
        <end position="195"/>
    </location>
</feature>
<dbReference type="PANTHER" id="PTHR31234:SF4">
    <property type="entry name" value="EXPRESSED PROTEIN"/>
    <property type="match status" value="1"/>
</dbReference>
<accession>A0ABD1FMZ6</accession>
<evidence type="ECO:0000256" key="4">
    <source>
        <dbReference type="ARBA" id="ARBA00023136"/>
    </source>
</evidence>
<gene>
    <name evidence="7" type="ORF">AAHA92_33119</name>
</gene>
<keyword evidence="4 5" id="KW-0472">Membrane</keyword>
<dbReference type="Pfam" id="PF03168">
    <property type="entry name" value="LEA_2"/>
    <property type="match status" value="1"/>
</dbReference>